<evidence type="ECO:0000313" key="3">
    <source>
        <dbReference type="RefSeq" id="XP_023379518.1"/>
    </source>
</evidence>
<organism evidence="2 3">
    <name type="scientific">Pteropus vampyrus</name>
    <name type="common">Large flying fox</name>
    <dbReference type="NCBI Taxonomy" id="132908"/>
    <lineage>
        <taxon>Eukaryota</taxon>
        <taxon>Metazoa</taxon>
        <taxon>Chordata</taxon>
        <taxon>Craniata</taxon>
        <taxon>Vertebrata</taxon>
        <taxon>Euteleostomi</taxon>
        <taxon>Mammalia</taxon>
        <taxon>Eutheria</taxon>
        <taxon>Laurasiatheria</taxon>
        <taxon>Chiroptera</taxon>
        <taxon>Yinpterochiroptera</taxon>
        <taxon>Pteropodoidea</taxon>
        <taxon>Pteropodidae</taxon>
        <taxon>Pteropodinae</taxon>
        <taxon>Pteropus</taxon>
    </lineage>
</organism>
<dbReference type="SUPFAM" id="SSF52058">
    <property type="entry name" value="L domain-like"/>
    <property type="match status" value="1"/>
</dbReference>
<dbReference type="CTD" id="115399"/>
<dbReference type="GeneID" id="105305934"/>
<feature type="compositionally biased region" description="Pro residues" evidence="1">
    <location>
        <begin position="415"/>
        <end position="424"/>
    </location>
</feature>
<dbReference type="Gene3D" id="3.80.10.10">
    <property type="entry name" value="Ribonuclease Inhibitor"/>
    <property type="match status" value="1"/>
</dbReference>
<keyword evidence="2" id="KW-1185">Reference proteome</keyword>
<dbReference type="InterPro" id="IPR032675">
    <property type="entry name" value="LRR_dom_sf"/>
</dbReference>
<dbReference type="RefSeq" id="XP_023379518.1">
    <property type="nucleotide sequence ID" value="XM_023523750.1"/>
</dbReference>
<dbReference type="PANTHER" id="PTHR22708">
    <property type="entry name" value="LEUCINE-RICH REPEAT-CONTAINING PROTEIN 56"/>
    <property type="match status" value="1"/>
</dbReference>
<accession>A0A6P6BWM1</accession>
<dbReference type="InterPro" id="IPR040091">
    <property type="entry name" value="LRRC56"/>
</dbReference>
<proteinExistence type="predicted"/>
<gene>
    <name evidence="3" type="primary">LRRC56</name>
</gene>
<evidence type="ECO:0000313" key="2">
    <source>
        <dbReference type="Proteomes" id="UP000515202"/>
    </source>
</evidence>
<dbReference type="InterPro" id="IPR001611">
    <property type="entry name" value="Leu-rich_rpt"/>
</dbReference>
<sequence length="511" mass="55442">MDQTWDRACGPRPSTASVQVRELSWQGLHNPCPQAKDLGSHGDGHGERLVQEYLSPARLQALAQVDDLRLVSVLDVCVDTREHSLGNFETWAPPWAACGCCGWLAVAWWTWTALAPFRPWSPLCLLEQLEVLDLEGNSVEDLGQVRYLQLCPRLATLTLEGNLVCLRPSPGPRNEAPQHYNYRAEVRKLIPHLRVLDEVPTTHTDLPASRKLDQDWLMVKEAIKEGRVLGGLLPGLDHPHGYPIRRLGLELSLPETQPRAPRPWPLSLLVPGGPLPEGLLPTDPAPEDVASTLTHGAGPVLCGNPTKGLRERQHQCPAPPERLLRCRPEDLAPSTPTPGPDPADSCDLSALAGLPAWRELGLRHLESQQEGAEAPWRRPRRGPEEQEDETGPHTPPSPLSLAPEPSRTVGYNLLPCPPKLPVPPDSSSSNQGSTGLQFRARRLRALGSSGPGLGQGLAAVAALRALEVGSGPSPRARGCLDPKPTQDPAARSPALRCLPHLSPVTPAQTRP</sequence>
<dbReference type="AlphaFoldDB" id="A0A6P6BWM1"/>
<evidence type="ECO:0000256" key="1">
    <source>
        <dbReference type="SAM" id="MobiDB-lite"/>
    </source>
</evidence>
<feature type="region of interest" description="Disordered" evidence="1">
    <location>
        <begin position="470"/>
        <end position="511"/>
    </location>
</feature>
<feature type="region of interest" description="Disordered" evidence="1">
    <location>
        <begin position="366"/>
        <end position="435"/>
    </location>
</feature>
<dbReference type="PANTHER" id="PTHR22708:SF0">
    <property type="entry name" value="LEUCINE-RICH REPEAT-CONTAINING PROTEIN 56"/>
    <property type="match status" value="1"/>
</dbReference>
<name>A0A6P6BWM1_PTEVA</name>
<feature type="region of interest" description="Disordered" evidence="1">
    <location>
        <begin position="304"/>
        <end position="347"/>
    </location>
</feature>
<reference evidence="3" key="1">
    <citation type="submission" date="2025-08" db="UniProtKB">
        <authorList>
            <consortium name="RefSeq"/>
        </authorList>
    </citation>
    <scope>IDENTIFICATION</scope>
    <source>
        <tissue evidence="3">Kidney</tissue>
    </source>
</reference>
<protein>
    <submittedName>
        <fullName evidence="3">Leucine-rich repeat-containing protein 56 isoform X5</fullName>
    </submittedName>
</protein>
<dbReference type="PROSITE" id="PS51450">
    <property type="entry name" value="LRR"/>
    <property type="match status" value="1"/>
</dbReference>
<dbReference type="Proteomes" id="UP000515202">
    <property type="component" value="Unplaced"/>
</dbReference>